<dbReference type="GO" id="GO:0004016">
    <property type="term" value="F:adenylate cyclase activity"/>
    <property type="evidence" value="ECO:0007669"/>
    <property type="project" value="UniProtKB-EC"/>
</dbReference>
<dbReference type="InterPro" id="IPR001054">
    <property type="entry name" value="A/G_cyclase"/>
</dbReference>
<evidence type="ECO:0000256" key="11">
    <source>
        <dbReference type="ARBA" id="ARBA00023239"/>
    </source>
</evidence>
<evidence type="ECO:0000313" key="14">
    <source>
        <dbReference type="Proteomes" id="UP000008983"/>
    </source>
</evidence>
<dbReference type="EC" id="4.6.1.1" evidence="3"/>
<dbReference type="AlphaFoldDB" id="G0QV79"/>
<proteinExistence type="predicted"/>
<dbReference type="PANTHER" id="PTHR45627:SF12">
    <property type="entry name" value="ADENYLATE CYCLASE TYPE 2"/>
    <property type="match status" value="1"/>
</dbReference>
<dbReference type="PANTHER" id="PTHR45627">
    <property type="entry name" value="ADENYLATE CYCLASE TYPE 1"/>
    <property type="match status" value="1"/>
</dbReference>
<name>G0QV79_ICHMU</name>
<evidence type="ECO:0000256" key="7">
    <source>
        <dbReference type="ARBA" id="ARBA00022840"/>
    </source>
</evidence>
<evidence type="ECO:0000256" key="2">
    <source>
        <dbReference type="ARBA" id="ARBA00004141"/>
    </source>
</evidence>
<keyword evidence="7" id="KW-0067">ATP-binding</keyword>
<dbReference type="eggNOG" id="KOG1023">
    <property type="taxonomic scope" value="Eukaryota"/>
</dbReference>
<evidence type="ECO:0000256" key="9">
    <source>
        <dbReference type="ARBA" id="ARBA00022989"/>
    </source>
</evidence>
<keyword evidence="9" id="KW-1133">Transmembrane helix</keyword>
<dbReference type="GO" id="GO:0046872">
    <property type="term" value="F:metal ion binding"/>
    <property type="evidence" value="ECO:0007669"/>
    <property type="project" value="UniProtKB-KW"/>
</dbReference>
<evidence type="ECO:0000313" key="13">
    <source>
        <dbReference type="EMBL" id="EGR30880.1"/>
    </source>
</evidence>
<dbReference type="RefSeq" id="XP_004032467.1">
    <property type="nucleotide sequence ID" value="XM_004032419.1"/>
</dbReference>
<dbReference type="OrthoDB" id="354346at2759"/>
<dbReference type="eggNOG" id="KOG3618">
    <property type="taxonomic scope" value="Eukaryota"/>
</dbReference>
<sequence>MKDILSILLPRFIREKLYISGENYDNISKDQGKLAVLFCDITNFDDIMLKEEENVIKILDILYRQFDKSCISNQVLKIETVGKTYMAAAGLKDVDEYQQDLKSLLDPVKRCIQLALEMQEIVKSTINDVKIEIKIGINYGTAIAGVIGFHKPQFSLIGDTINTASRMCSTAEKGKIVLSEQAYMRRQKEKAQQQFKEEKDDLNNHNVKKINLNLWNGKMKNEFEKSVLMDELVFEYWSTQIDERDCYVIIGNTDHQQREPIQEAINVLKMAFSMIDILSKNIVLIQNQINIRIGIHTGKIVGGLVGTQIIRYDIYGQDVLIANKMESNGVKGGVTVSESTKNLIEESMESCDFEFIDKGEVYIKSINKTVNTYLVDRV</sequence>
<dbReference type="SUPFAM" id="SSF55073">
    <property type="entry name" value="Nucleotide cyclase"/>
    <property type="match status" value="2"/>
</dbReference>
<dbReference type="CDD" id="cd07302">
    <property type="entry name" value="CHD"/>
    <property type="match status" value="2"/>
</dbReference>
<keyword evidence="14" id="KW-1185">Reference proteome</keyword>
<dbReference type="STRING" id="857967.G0QV79"/>
<dbReference type="InParanoid" id="G0QV79"/>
<evidence type="ECO:0000256" key="10">
    <source>
        <dbReference type="ARBA" id="ARBA00023136"/>
    </source>
</evidence>
<evidence type="ECO:0000256" key="4">
    <source>
        <dbReference type="ARBA" id="ARBA00022692"/>
    </source>
</evidence>
<evidence type="ECO:0000259" key="12">
    <source>
        <dbReference type="PROSITE" id="PS50125"/>
    </source>
</evidence>
<feature type="domain" description="Guanylate cyclase" evidence="12">
    <location>
        <begin position="35"/>
        <end position="168"/>
    </location>
</feature>
<evidence type="ECO:0000256" key="1">
    <source>
        <dbReference type="ARBA" id="ARBA00001593"/>
    </source>
</evidence>
<comment type="catalytic activity">
    <reaction evidence="1">
        <text>ATP = 3',5'-cyclic AMP + diphosphate</text>
        <dbReference type="Rhea" id="RHEA:15389"/>
        <dbReference type="ChEBI" id="CHEBI:30616"/>
        <dbReference type="ChEBI" id="CHEBI:33019"/>
        <dbReference type="ChEBI" id="CHEBI:58165"/>
        <dbReference type="EC" id="4.6.1.1"/>
    </reaction>
</comment>
<dbReference type="GO" id="GO:0009190">
    <property type="term" value="P:cyclic nucleotide biosynthetic process"/>
    <property type="evidence" value="ECO:0007669"/>
    <property type="project" value="InterPro"/>
</dbReference>
<dbReference type="GO" id="GO:0005886">
    <property type="term" value="C:plasma membrane"/>
    <property type="evidence" value="ECO:0007669"/>
    <property type="project" value="TreeGrafter"/>
</dbReference>
<comment type="subcellular location">
    <subcellularLocation>
        <location evidence="2">Membrane</location>
        <topology evidence="2">Multi-pass membrane protein</topology>
    </subcellularLocation>
</comment>
<dbReference type="GeneID" id="14907000"/>
<dbReference type="GO" id="GO:0007189">
    <property type="term" value="P:adenylate cyclase-activating G protein-coupled receptor signaling pathway"/>
    <property type="evidence" value="ECO:0007669"/>
    <property type="project" value="TreeGrafter"/>
</dbReference>
<feature type="domain" description="Guanylate cyclase" evidence="12">
    <location>
        <begin position="245"/>
        <end position="326"/>
    </location>
</feature>
<evidence type="ECO:0000256" key="5">
    <source>
        <dbReference type="ARBA" id="ARBA00022723"/>
    </source>
</evidence>
<keyword evidence="5" id="KW-0479">Metal-binding</keyword>
<dbReference type="EMBL" id="GL983934">
    <property type="protein sequence ID" value="EGR30880.1"/>
    <property type="molecule type" value="Genomic_DNA"/>
</dbReference>
<dbReference type="PROSITE" id="PS50125">
    <property type="entry name" value="GUANYLATE_CYCLASE_2"/>
    <property type="match status" value="2"/>
</dbReference>
<dbReference type="Gene3D" id="3.30.70.1230">
    <property type="entry name" value="Nucleotide cyclase"/>
    <property type="match status" value="2"/>
</dbReference>
<dbReference type="Proteomes" id="UP000008983">
    <property type="component" value="Unassembled WGS sequence"/>
</dbReference>
<dbReference type="SMART" id="SM00044">
    <property type="entry name" value="CYCc"/>
    <property type="match status" value="2"/>
</dbReference>
<reference evidence="13 14" key="1">
    <citation type="submission" date="2011-07" db="EMBL/GenBank/DDBJ databases">
        <authorList>
            <person name="Coyne R."/>
            <person name="Brami D."/>
            <person name="Johnson J."/>
            <person name="Hostetler J."/>
            <person name="Hannick L."/>
            <person name="Clark T."/>
            <person name="Cassidy-Hanley D."/>
            <person name="Inman J."/>
        </authorList>
    </citation>
    <scope>NUCLEOTIDE SEQUENCE [LARGE SCALE GENOMIC DNA]</scope>
    <source>
        <strain evidence="13 14">G5</strain>
    </source>
</reference>
<protein>
    <recommendedName>
        <fullName evidence="3">adenylate cyclase</fullName>
        <ecNumber evidence="3">4.6.1.1</ecNumber>
    </recommendedName>
</protein>
<evidence type="ECO:0000256" key="6">
    <source>
        <dbReference type="ARBA" id="ARBA00022741"/>
    </source>
</evidence>
<evidence type="ECO:0000256" key="8">
    <source>
        <dbReference type="ARBA" id="ARBA00022842"/>
    </source>
</evidence>
<dbReference type="InterPro" id="IPR029787">
    <property type="entry name" value="Nucleotide_cyclase"/>
</dbReference>
<evidence type="ECO:0000256" key="3">
    <source>
        <dbReference type="ARBA" id="ARBA00012201"/>
    </source>
</evidence>
<keyword evidence="8" id="KW-0460">Magnesium</keyword>
<dbReference type="GO" id="GO:0035556">
    <property type="term" value="P:intracellular signal transduction"/>
    <property type="evidence" value="ECO:0007669"/>
    <property type="project" value="InterPro"/>
</dbReference>
<keyword evidence="10" id="KW-0472">Membrane</keyword>
<dbReference type="GO" id="GO:0005524">
    <property type="term" value="F:ATP binding"/>
    <property type="evidence" value="ECO:0007669"/>
    <property type="project" value="UniProtKB-KW"/>
</dbReference>
<keyword evidence="11" id="KW-0456">Lyase</keyword>
<dbReference type="Pfam" id="PF00211">
    <property type="entry name" value="Guanylate_cyc"/>
    <property type="match status" value="2"/>
</dbReference>
<keyword evidence="6" id="KW-0547">Nucleotide-binding</keyword>
<gene>
    <name evidence="13" type="ORF">IMG5_121780</name>
</gene>
<accession>G0QV79</accession>
<keyword evidence="4" id="KW-0812">Transmembrane</keyword>
<organism evidence="13 14">
    <name type="scientific">Ichthyophthirius multifiliis</name>
    <name type="common">White spot disease agent</name>
    <name type="synonym">Ich</name>
    <dbReference type="NCBI Taxonomy" id="5932"/>
    <lineage>
        <taxon>Eukaryota</taxon>
        <taxon>Sar</taxon>
        <taxon>Alveolata</taxon>
        <taxon>Ciliophora</taxon>
        <taxon>Intramacronucleata</taxon>
        <taxon>Oligohymenophorea</taxon>
        <taxon>Hymenostomatida</taxon>
        <taxon>Ophryoglenina</taxon>
        <taxon>Ichthyophthirius</taxon>
    </lineage>
</organism>